<dbReference type="InterPro" id="IPR012934">
    <property type="entry name" value="Znf_AD"/>
</dbReference>
<evidence type="ECO:0000259" key="11">
    <source>
        <dbReference type="PROSITE" id="PS51915"/>
    </source>
</evidence>
<dbReference type="SUPFAM" id="SSF57716">
    <property type="entry name" value="Glucocorticoid receptor-like (DNA-binding domain)"/>
    <property type="match status" value="1"/>
</dbReference>
<dbReference type="InterPro" id="IPR013087">
    <property type="entry name" value="Znf_C2H2_type"/>
</dbReference>
<keyword evidence="4 8" id="KW-0862">Zinc</keyword>
<dbReference type="FunFam" id="3.30.160.60:FF:000624">
    <property type="entry name" value="zinc finger protein 697"/>
    <property type="match status" value="1"/>
</dbReference>
<keyword evidence="3 7" id="KW-0863">Zinc-finger</keyword>
<feature type="domain" description="C2H2-type" evidence="10">
    <location>
        <begin position="242"/>
        <end position="269"/>
    </location>
</feature>
<feature type="binding site" evidence="8">
    <location>
        <position position="8"/>
    </location>
    <ligand>
        <name>Zn(2+)</name>
        <dbReference type="ChEBI" id="CHEBI:29105"/>
    </ligand>
</feature>
<evidence type="ECO:0000256" key="5">
    <source>
        <dbReference type="ARBA" id="ARBA00023242"/>
    </source>
</evidence>
<dbReference type="FunFam" id="3.30.160.60:FF:000448">
    <property type="entry name" value="RE1-silencing transcription factor A"/>
    <property type="match status" value="1"/>
</dbReference>
<proteinExistence type="inferred from homology"/>
<feature type="compositionally biased region" description="Basic residues" evidence="9">
    <location>
        <begin position="153"/>
        <end position="165"/>
    </location>
</feature>
<dbReference type="PROSITE" id="PS00028">
    <property type="entry name" value="ZINC_FINGER_C2H2_1"/>
    <property type="match status" value="3"/>
</dbReference>
<evidence type="ECO:0000259" key="10">
    <source>
        <dbReference type="PROSITE" id="PS50157"/>
    </source>
</evidence>
<feature type="binding site" evidence="8">
    <location>
        <position position="58"/>
    </location>
    <ligand>
        <name>Zn(2+)</name>
        <dbReference type="ChEBI" id="CHEBI:29105"/>
    </ligand>
</feature>
<dbReference type="PANTHER" id="PTHR24388">
    <property type="entry name" value="ZINC FINGER PROTEIN"/>
    <property type="match status" value="1"/>
</dbReference>
<keyword evidence="1 8" id="KW-0479">Metal-binding</keyword>
<evidence type="ECO:0000256" key="7">
    <source>
        <dbReference type="PROSITE-ProRule" id="PRU00042"/>
    </source>
</evidence>
<dbReference type="EMBL" id="JALNTZ010000004">
    <property type="protein sequence ID" value="KAJ3653951.1"/>
    <property type="molecule type" value="Genomic_DNA"/>
</dbReference>
<evidence type="ECO:0000256" key="9">
    <source>
        <dbReference type="SAM" id="MobiDB-lite"/>
    </source>
</evidence>
<protein>
    <submittedName>
        <fullName evidence="12">Uncharacterized protein</fullName>
    </submittedName>
</protein>
<evidence type="ECO:0000313" key="12">
    <source>
        <dbReference type="EMBL" id="KAJ3653951.1"/>
    </source>
</evidence>
<dbReference type="AlphaFoldDB" id="A0AA38IGX5"/>
<dbReference type="PROSITE" id="PS51915">
    <property type="entry name" value="ZAD"/>
    <property type="match status" value="1"/>
</dbReference>
<dbReference type="Gene3D" id="3.40.1800.20">
    <property type="match status" value="1"/>
</dbReference>
<feature type="domain" description="C2H2-type" evidence="10">
    <location>
        <begin position="271"/>
        <end position="299"/>
    </location>
</feature>
<gene>
    <name evidence="12" type="ORF">Zmor_013171</name>
</gene>
<dbReference type="Proteomes" id="UP001168821">
    <property type="component" value="Unassembled WGS sequence"/>
</dbReference>
<feature type="binding site" evidence="8">
    <location>
        <position position="55"/>
    </location>
    <ligand>
        <name>Zn(2+)</name>
        <dbReference type="ChEBI" id="CHEBI:29105"/>
    </ligand>
</feature>
<evidence type="ECO:0000256" key="6">
    <source>
        <dbReference type="ARBA" id="ARBA00037948"/>
    </source>
</evidence>
<feature type="domain" description="C2H2-type" evidence="10">
    <location>
        <begin position="318"/>
        <end position="345"/>
    </location>
</feature>
<sequence length="370" mass="43430">MELICRTCLKTGLSKNAYVNISRKVEINQLSFKDMLEVFMPEMDLDVSTGETVICLQCGDLLKNAYTFRNMCLQTETKIYDYLSLHNMKLGEKIDLHRLDLNFPPITNPWTDVKPNCLQDNSKSTQTDSNQNSLMFEDQSSQDDSDEDDKKVSKSTRARKRKRVNPRKESKPYNYNSLKRSYTCDLCEYKAYRLDLLNTHKLKHDKKLLNVKEYKCDFCMYSTTRKRSLDRHLFTHKGKSKHVCEFCKKTFAEKYQLKLHTITHTGEELPHKCEECGKGFLTNTYLKQHMETRHLAKEKKDCLLCNHDKCQHSFSRYYKCDMCEASFSDKRGLDAHKFTHTGGELPFKCLHCGFSTAWKGNLRKHLQNKH</sequence>
<dbReference type="GO" id="GO:0000981">
    <property type="term" value="F:DNA-binding transcription factor activity, RNA polymerase II-specific"/>
    <property type="evidence" value="ECO:0007669"/>
    <property type="project" value="TreeGrafter"/>
</dbReference>
<dbReference type="GO" id="GO:0008270">
    <property type="term" value="F:zinc ion binding"/>
    <property type="evidence" value="ECO:0007669"/>
    <property type="project" value="UniProtKB-UniRule"/>
</dbReference>
<keyword evidence="2" id="KW-0677">Repeat</keyword>
<evidence type="ECO:0000256" key="3">
    <source>
        <dbReference type="ARBA" id="ARBA00022771"/>
    </source>
</evidence>
<dbReference type="PANTHER" id="PTHR24388:SF53">
    <property type="entry name" value="CHORION TRANSCRIPTION FACTOR CF2-RELATED"/>
    <property type="match status" value="1"/>
</dbReference>
<keyword evidence="13" id="KW-1185">Reference proteome</keyword>
<dbReference type="InterPro" id="IPR036236">
    <property type="entry name" value="Znf_C2H2_sf"/>
</dbReference>
<evidence type="ECO:0000256" key="8">
    <source>
        <dbReference type="PROSITE-ProRule" id="PRU01263"/>
    </source>
</evidence>
<evidence type="ECO:0000313" key="13">
    <source>
        <dbReference type="Proteomes" id="UP001168821"/>
    </source>
</evidence>
<feature type="domain" description="C2H2-type" evidence="10">
    <location>
        <begin position="214"/>
        <end position="241"/>
    </location>
</feature>
<feature type="domain" description="C2H2-type" evidence="10">
    <location>
        <begin position="347"/>
        <end position="370"/>
    </location>
</feature>
<keyword evidence="5" id="KW-0539">Nucleus</keyword>
<dbReference type="InterPro" id="IPR050527">
    <property type="entry name" value="Snail/Krueppel_Znf"/>
</dbReference>
<comment type="similarity">
    <text evidence="6">Belongs to the snail C2H2-type zinc-finger protein family.</text>
</comment>
<evidence type="ECO:0000256" key="2">
    <source>
        <dbReference type="ARBA" id="ARBA00022737"/>
    </source>
</evidence>
<reference evidence="12" key="1">
    <citation type="journal article" date="2023" name="G3 (Bethesda)">
        <title>Whole genome assemblies of Zophobas morio and Tenebrio molitor.</title>
        <authorList>
            <person name="Kaur S."/>
            <person name="Stinson S.A."/>
            <person name="diCenzo G.C."/>
        </authorList>
    </citation>
    <scope>NUCLEOTIDE SEQUENCE</scope>
    <source>
        <strain evidence="12">QUZm001</strain>
    </source>
</reference>
<comment type="caution">
    <text evidence="12">The sequence shown here is derived from an EMBL/GenBank/DDBJ whole genome shotgun (WGS) entry which is preliminary data.</text>
</comment>
<feature type="region of interest" description="Disordered" evidence="9">
    <location>
        <begin position="114"/>
        <end position="174"/>
    </location>
</feature>
<dbReference type="Pfam" id="PF00096">
    <property type="entry name" value="zf-C2H2"/>
    <property type="match status" value="3"/>
</dbReference>
<dbReference type="PROSITE" id="PS50157">
    <property type="entry name" value="ZINC_FINGER_C2H2_2"/>
    <property type="match status" value="5"/>
</dbReference>
<dbReference type="SUPFAM" id="SSF57667">
    <property type="entry name" value="beta-beta-alpha zinc fingers"/>
    <property type="match status" value="3"/>
</dbReference>
<feature type="binding site" evidence="8">
    <location>
        <position position="5"/>
    </location>
    <ligand>
        <name>Zn(2+)</name>
        <dbReference type="ChEBI" id="CHEBI:29105"/>
    </ligand>
</feature>
<accession>A0AA38IGX5</accession>
<dbReference type="GO" id="GO:0000978">
    <property type="term" value="F:RNA polymerase II cis-regulatory region sequence-specific DNA binding"/>
    <property type="evidence" value="ECO:0007669"/>
    <property type="project" value="TreeGrafter"/>
</dbReference>
<feature type="compositionally biased region" description="Polar residues" evidence="9">
    <location>
        <begin position="118"/>
        <end position="134"/>
    </location>
</feature>
<dbReference type="GO" id="GO:0005634">
    <property type="term" value="C:nucleus"/>
    <property type="evidence" value="ECO:0007669"/>
    <property type="project" value="InterPro"/>
</dbReference>
<feature type="domain" description="ZAD" evidence="11">
    <location>
        <begin position="3"/>
        <end position="82"/>
    </location>
</feature>
<dbReference type="SMART" id="SM00868">
    <property type="entry name" value="zf-AD"/>
    <property type="match status" value="1"/>
</dbReference>
<dbReference type="SMART" id="SM00355">
    <property type="entry name" value="ZnF_C2H2"/>
    <property type="match status" value="6"/>
</dbReference>
<evidence type="ECO:0000256" key="4">
    <source>
        <dbReference type="ARBA" id="ARBA00022833"/>
    </source>
</evidence>
<dbReference type="Gene3D" id="3.30.160.60">
    <property type="entry name" value="Classic Zinc Finger"/>
    <property type="match status" value="5"/>
</dbReference>
<organism evidence="12 13">
    <name type="scientific">Zophobas morio</name>
    <dbReference type="NCBI Taxonomy" id="2755281"/>
    <lineage>
        <taxon>Eukaryota</taxon>
        <taxon>Metazoa</taxon>
        <taxon>Ecdysozoa</taxon>
        <taxon>Arthropoda</taxon>
        <taxon>Hexapoda</taxon>
        <taxon>Insecta</taxon>
        <taxon>Pterygota</taxon>
        <taxon>Neoptera</taxon>
        <taxon>Endopterygota</taxon>
        <taxon>Coleoptera</taxon>
        <taxon>Polyphaga</taxon>
        <taxon>Cucujiformia</taxon>
        <taxon>Tenebrionidae</taxon>
        <taxon>Zophobas</taxon>
    </lineage>
</organism>
<dbReference type="Pfam" id="PF07776">
    <property type="entry name" value="zf-AD"/>
    <property type="match status" value="1"/>
</dbReference>
<evidence type="ECO:0000256" key="1">
    <source>
        <dbReference type="ARBA" id="ARBA00022723"/>
    </source>
</evidence>
<name>A0AA38IGX5_9CUCU</name>